<dbReference type="STRING" id="147828.A0A4S2KET1"/>
<evidence type="ECO:0000256" key="1">
    <source>
        <dbReference type="ARBA" id="ARBA00004496"/>
    </source>
</evidence>
<dbReference type="PROSITE" id="PS50800">
    <property type="entry name" value="SAP"/>
    <property type="match status" value="1"/>
</dbReference>
<dbReference type="PANTHER" id="PTHR14304">
    <property type="entry name" value="CELL DIVISION CYCLE AND APOPTOSIS REGULATOR PROTEIN"/>
    <property type="match status" value="1"/>
</dbReference>
<dbReference type="InterPro" id="IPR025223">
    <property type="entry name" value="S1-like_RNA-bd_dom"/>
</dbReference>
<protein>
    <recommendedName>
        <fullName evidence="5">SAP domain-containing protein</fullName>
    </recommendedName>
</protein>
<dbReference type="Pfam" id="PF02037">
    <property type="entry name" value="SAP"/>
    <property type="match status" value="1"/>
</dbReference>
<reference evidence="6 7" key="1">
    <citation type="journal article" date="2019" name="BMC Genomics">
        <title>New insights from Opisthorchis felineus genome: update on genomics of the epidemiologically important liver flukes.</title>
        <authorList>
            <person name="Ershov N.I."/>
            <person name="Mordvinov V.A."/>
            <person name="Prokhortchouk E.B."/>
            <person name="Pakharukova M.Y."/>
            <person name="Gunbin K.V."/>
            <person name="Ustyantsev K."/>
            <person name="Genaev M.A."/>
            <person name="Blinov A.G."/>
            <person name="Mazur A."/>
            <person name="Boulygina E."/>
            <person name="Tsygankova S."/>
            <person name="Khrameeva E."/>
            <person name="Chekanov N."/>
            <person name="Fan G."/>
            <person name="Xiao A."/>
            <person name="Zhang H."/>
            <person name="Xu X."/>
            <person name="Yang H."/>
            <person name="Solovyev V."/>
            <person name="Lee S.M."/>
            <person name="Liu X."/>
            <person name="Afonnikov D.A."/>
            <person name="Skryabin K.G."/>
        </authorList>
    </citation>
    <scope>NUCLEOTIDE SEQUENCE [LARGE SCALE GENOMIC DNA]</scope>
    <source>
        <strain evidence="6">AK-0245</strain>
        <tissue evidence="6">Whole organism</tissue>
    </source>
</reference>
<dbReference type="InterPro" id="IPR025224">
    <property type="entry name" value="CCAR1/CCAR2"/>
</dbReference>
<proteinExistence type="predicted"/>
<dbReference type="AlphaFoldDB" id="A0A4S2KET1"/>
<keyword evidence="7" id="KW-1185">Reference proteome</keyword>
<dbReference type="SMART" id="SM01122">
    <property type="entry name" value="DBC1"/>
    <property type="match status" value="1"/>
</dbReference>
<dbReference type="Proteomes" id="UP000308267">
    <property type="component" value="Unassembled WGS sequence"/>
</dbReference>
<dbReference type="InterPro" id="IPR003034">
    <property type="entry name" value="SAP_dom"/>
</dbReference>
<gene>
    <name evidence="6" type="ORF">CRM22_011126</name>
</gene>
<feature type="compositionally biased region" description="Basic and acidic residues" evidence="4">
    <location>
        <begin position="991"/>
        <end position="1007"/>
    </location>
</feature>
<feature type="compositionally biased region" description="Basic and acidic residues" evidence="4">
    <location>
        <begin position="77"/>
        <end position="126"/>
    </location>
</feature>
<dbReference type="Gene3D" id="1.10.720.30">
    <property type="entry name" value="SAP domain"/>
    <property type="match status" value="1"/>
</dbReference>
<evidence type="ECO:0000256" key="4">
    <source>
        <dbReference type="SAM" id="MobiDB-lite"/>
    </source>
</evidence>
<evidence type="ECO:0000313" key="7">
    <source>
        <dbReference type="Proteomes" id="UP000308267"/>
    </source>
</evidence>
<feature type="compositionally biased region" description="Low complexity" evidence="4">
    <location>
        <begin position="446"/>
        <end position="455"/>
    </location>
</feature>
<sequence>MASDASTHQLVGYVTKMFPTFGYINNEIFFQRKCVIGPMVEVGDNVATSAVYQPNMPIKWSAEKVWKVQDSSRIRAKDVDGKKHWVDKSPRPKTPEERDSHPRDPAHSRELNVSRDNRTQLQSDRKRPGHSSPKRSDSRGRVSVDRSDVKRRRLSPVSSVHSRSSPKRTDCSLLRGSAPKCLLNVKHLIVPDILARFPAISSPVDLYRIMCHWQDSFTLLKPFYPDRSTVFQILGKVDDSTPAVTRPKAETGFYVNVLLLSMPSMPTLQDKTTIRAESSDRDKVPLRKYIKILALSKTNERFKAIGGPWNPDLDGQDPVGDSQALINAAIRICKEQLGLDLSYCTQWHRFLEFRYSRTEGSTARPASVLFPGSQLWGRSFPESANSKSATPSKPYHRIVVYFLPDIWSLMPSTGDWANVKRSMENALSRKLHQLFPMSQAEINALSDATSTGASSDDAKNTSDPTTCPTGVTVTALGGTTTTSTAGDSQNNPTAAPKLDQSDSVFDTSAKEISDEGLQSPTHASAGDKNASSQECAASEKASIKGHDEINLSAMKVSELREQLKVRNLPADGIKAQLLSRLKTAVEKEAEQARKEEEERKKKEKEMQEALAAKEEEDKKRESSKPTVEISTTPKADACIALRNYPSIIVQKRLTDDYTLQTVSLDSVLESKSDLMDARSYELVICVHNLFDMVRRDFIFTLFRALVTAGDRGIQAKSRVKGANETVPDNKVDRNDPKDHTSLLKEVVKLETVDLPLLCACTFLDSSGKGYFYTDEVEDMIVLLGLPVSRYQVRSLVTKVADGRRIYYRSLTDSEVSPSTIKAACALSEIDDDEYLFELIRGGDAILDEQKELAMPTGSVMVLRVPSSNDATEAATETGVLPSESVIAQQIAQLEADRSKLKRQLRCKTDEIDRLRSLTDQIPTLKEKLASANKSADDLRHRLRGEYERMHSAYRVIEQQVNNLDASRTALRQAANRLRGREGESATPAKKATTEQKEGKREQAERKGSVAKSETTSVKTEQDTKESKQPDDAPTDLATEQTTEEESKPDKTMKDSLMDVSESVAPLCSPKMINGLEDNVKVGELLELSSDTPSSAPIVISE</sequence>
<evidence type="ECO:0000259" key="5">
    <source>
        <dbReference type="PROSITE" id="PS50800"/>
    </source>
</evidence>
<dbReference type="GO" id="GO:0005634">
    <property type="term" value="C:nucleus"/>
    <property type="evidence" value="ECO:0007669"/>
    <property type="project" value="TreeGrafter"/>
</dbReference>
<dbReference type="Pfam" id="PF14444">
    <property type="entry name" value="S1-like"/>
    <property type="match status" value="1"/>
</dbReference>
<feature type="region of interest" description="Disordered" evidence="4">
    <location>
        <begin position="975"/>
        <end position="1056"/>
    </location>
</feature>
<dbReference type="InterPro" id="IPR025954">
    <property type="entry name" value="DBC1/CARP1_inactive_NUDIX"/>
</dbReference>
<dbReference type="SUPFAM" id="SSF68906">
    <property type="entry name" value="SAP domain"/>
    <property type="match status" value="1"/>
</dbReference>
<feature type="domain" description="SAP" evidence="5">
    <location>
        <begin position="551"/>
        <end position="585"/>
    </location>
</feature>
<feature type="compositionally biased region" description="Low complexity" evidence="4">
    <location>
        <begin position="469"/>
        <end position="486"/>
    </location>
</feature>
<dbReference type="EMBL" id="SJOL01012182">
    <property type="protein sequence ID" value="TGZ46299.1"/>
    <property type="molecule type" value="Genomic_DNA"/>
</dbReference>
<dbReference type="GO" id="GO:0006355">
    <property type="term" value="P:regulation of DNA-templated transcription"/>
    <property type="evidence" value="ECO:0007669"/>
    <property type="project" value="InterPro"/>
</dbReference>
<comment type="caution">
    <text evidence="6">The sequence shown here is derived from an EMBL/GenBank/DDBJ whole genome shotgun (WGS) entry which is preliminary data.</text>
</comment>
<feature type="compositionally biased region" description="Basic and acidic residues" evidence="4">
    <location>
        <begin position="134"/>
        <end position="148"/>
    </location>
</feature>
<feature type="region of interest" description="Disordered" evidence="4">
    <location>
        <begin position="592"/>
        <end position="629"/>
    </location>
</feature>
<evidence type="ECO:0000313" key="6">
    <source>
        <dbReference type="EMBL" id="TGZ46299.1"/>
    </source>
</evidence>
<feature type="region of interest" description="Disordered" evidence="4">
    <location>
        <begin position="77"/>
        <end position="171"/>
    </location>
</feature>
<feature type="compositionally biased region" description="Basic and acidic residues" evidence="4">
    <location>
        <begin position="592"/>
        <end position="623"/>
    </location>
</feature>
<dbReference type="OrthoDB" id="21006at2759"/>
<comment type="subcellular location">
    <subcellularLocation>
        <location evidence="1">Cytoplasm</location>
    </subcellularLocation>
</comment>
<feature type="region of interest" description="Disordered" evidence="4">
    <location>
        <begin position="446"/>
        <end position="542"/>
    </location>
</feature>
<keyword evidence="3" id="KW-0597">Phosphoprotein</keyword>
<name>A0A4S2KET1_OPIFE</name>
<evidence type="ECO:0000256" key="2">
    <source>
        <dbReference type="ARBA" id="ARBA00022490"/>
    </source>
</evidence>
<dbReference type="Pfam" id="PF14443">
    <property type="entry name" value="DBC1"/>
    <property type="match status" value="1"/>
</dbReference>
<evidence type="ECO:0000256" key="3">
    <source>
        <dbReference type="ARBA" id="ARBA00022553"/>
    </source>
</evidence>
<dbReference type="GO" id="GO:0005737">
    <property type="term" value="C:cytoplasm"/>
    <property type="evidence" value="ECO:0007669"/>
    <property type="project" value="UniProtKB-SubCell"/>
</dbReference>
<organism evidence="6 7">
    <name type="scientific">Opisthorchis felineus</name>
    <dbReference type="NCBI Taxonomy" id="147828"/>
    <lineage>
        <taxon>Eukaryota</taxon>
        <taxon>Metazoa</taxon>
        <taxon>Spiralia</taxon>
        <taxon>Lophotrochozoa</taxon>
        <taxon>Platyhelminthes</taxon>
        <taxon>Trematoda</taxon>
        <taxon>Digenea</taxon>
        <taxon>Opisthorchiida</taxon>
        <taxon>Opisthorchiata</taxon>
        <taxon>Opisthorchiidae</taxon>
        <taxon>Opisthorchis</taxon>
    </lineage>
</organism>
<feature type="compositionally biased region" description="Basic and acidic residues" evidence="4">
    <location>
        <begin position="1044"/>
        <end position="1056"/>
    </location>
</feature>
<dbReference type="InterPro" id="IPR036361">
    <property type="entry name" value="SAP_dom_sf"/>
</dbReference>
<keyword evidence="2" id="KW-0963">Cytoplasm</keyword>
<dbReference type="SMART" id="SM00513">
    <property type="entry name" value="SAP"/>
    <property type="match status" value="1"/>
</dbReference>
<feature type="compositionally biased region" description="Basic and acidic residues" evidence="4">
    <location>
        <begin position="1019"/>
        <end position="1030"/>
    </location>
</feature>
<accession>A0A4S2KET1</accession>
<dbReference type="PANTHER" id="PTHR14304:SF11">
    <property type="entry name" value="SAP DOMAIN-CONTAINING PROTEIN"/>
    <property type="match status" value="1"/>
</dbReference>